<dbReference type="InterPro" id="IPR054696">
    <property type="entry name" value="GTP-eEF1A_C"/>
</dbReference>
<dbReference type="EC" id="2.7.7.4" evidence="12"/>
<evidence type="ECO:0000313" key="15">
    <source>
        <dbReference type="EMBL" id="MFC5744313.1"/>
    </source>
</evidence>
<dbReference type="CDD" id="cd04095">
    <property type="entry name" value="CysN_NoDQ_III"/>
    <property type="match status" value="1"/>
</dbReference>
<feature type="binding site" evidence="12">
    <location>
        <begin position="32"/>
        <end position="39"/>
    </location>
    <ligand>
        <name>GTP</name>
        <dbReference type="ChEBI" id="CHEBI:37565"/>
    </ligand>
</feature>
<dbReference type="PROSITE" id="PS00301">
    <property type="entry name" value="G_TR_1"/>
    <property type="match status" value="1"/>
</dbReference>
<feature type="active site" description="Phosphoserine intermediate" evidence="13">
    <location>
        <position position="542"/>
    </location>
</feature>
<dbReference type="PRINTS" id="PR00315">
    <property type="entry name" value="ELONGATNFCT"/>
</dbReference>
<organism evidence="15 16">
    <name type="scientific">Actinomadura rugatobispora</name>
    <dbReference type="NCBI Taxonomy" id="1994"/>
    <lineage>
        <taxon>Bacteria</taxon>
        <taxon>Bacillati</taxon>
        <taxon>Actinomycetota</taxon>
        <taxon>Actinomycetes</taxon>
        <taxon>Streptosporangiales</taxon>
        <taxon>Thermomonosporaceae</taxon>
        <taxon>Actinomadura</taxon>
    </lineage>
</organism>
<dbReference type="SUPFAM" id="SSF50465">
    <property type="entry name" value="EF-Tu/eEF-1alpha/eIF2-gamma C-terminal domain"/>
    <property type="match status" value="1"/>
</dbReference>
<comment type="function">
    <text evidence="12">With CysD forms the ATP sulfurylase (ATPS) that catalyzes the adenylation of sulfate producing adenosine 5'-phosphosulfate (APS) and diphosphate, the first enzymatic step in sulfur assimilation pathway. APS synthesis involves the formation of a high-energy phosphoric-sulfuric acid anhydride bond driven by GTP hydrolysis by CysN coupled to ATP hydrolysis by CysD.</text>
</comment>
<evidence type="ECO:0000256" key="13">
    <source>
        <dbReference type="HAMAP-Rule" id="MF_00065"/>
    </source>
</evidence>
<dbReference type="NCBIfam" id="NF003478">
    <property type="entry name" value="PRK05124.1"/>
    <property type="match status" value="1"/>
</dbReference>
<dbReference type="HAMAP" id="MF_00062">
    <property type="entry name" value="Sulf_adenylyltr_sub1"/>
    <property type="match status" value="1"/>
</dbReference>
<keyword evidence="10" id="KW-0511">Multifunctional enzyme</keyword>
<keyword evidence="16" id="KW-1185">Reference proteome</keyword>
<dbReference type="Pfam" id="PF22594">
    <property type="entry name" value="GTP-eEF1A_C"/>
    <property type="match status" value="1"/>
</dbReference>
<keyword evidence="6 12" id="KW-0548">Nucleotidyltransferase</keyword>
<dbReference type="InterPro" id="IPR000795">
    <property type="entry name" value="T_Tr_GTP-bd_dom"/>
</dbReference>
<dbReference type="InterPro" id="IPR002891">
    <property type="entry name" value="APS"/>
</dbReference>
<comment type="caution">
    <text evidence="12">Lacks conserved residue(s) required for the propagation of feature annotation.</text>
</comment>
<evidence type="ECO:0000256" key="8">
    <source>
        <dbReference type="ARBA" id="ARBA00022840"/>
    </source>
</evidence>
<evidence type="ECO:0000256" key="11">
    <source>
        <dbReference type="ARBA" id="ARBA00049370"/>
    </source>
</evidence>
<dbReference type="NCBIfam" id="TIGR00455">
    <property type="entry name" value="apsK"/>
    <property type="match status" value="1"/>
</dbReference>
<comment type="function">
    <text evidence="13">Catalyzes the synthesis of activated sulfate.</text>
</comment>
<keyword evidence="7 12" id="KW-0547">Nucleotide-binding</keyword>
<dbReference type="RefSeq" id="WP_378279367.1">
    <property type="nucleotide sequence ID" value="NZ_JBHSON010000002.1"/>
</dbReference>
<dbReference type="InterPro" id="IPR009001">
    <property type="entry name" value="Transl_elong_EF1A/Init_IF2_C"/>
</dbReference>
<comment type="function">
    <text evidence="2">APS kinase catalyzes the synthesis of activated sulfate.</text>
</comment>
<dbReference type="InterPro" id="IPR009000">
    <property type="entry name" value="Transl_B-barrel_sf"/>
</dbReference>
<evidence type="ECO:0000256" key="1">
    <source>
        <dbReference type="ARBA" id="ARBA00001823"/>
    </source>
</evidence>
<dbReference type="NCBIfam" id="TIGR02034">
    <property type="entry name" value="CysN"/>
    <property type="match status" value="1"/>
</dbReference>
<keyword evidence="9 12" id="KW-0342">GTP-binding</keyword>
<feature type="binding site" evidence="13">
    <location>
        <begin position="468"/>
        <end position="475"/>
    </location>
    <ligand>
        <name>ATP</name>
        <dbReference type="ChEBI" id="CHEBI:30616"/>
    </ligand>
</feature>
<dbReference type="EC" id="2.7.1.25" evidence="13"/>
<dbReference type="InterPro" id="IPR004161">
    <property type="entry name" value="EFTu-like_2"/>
</dbReference>
<evidence type="ECO:0000256" key="4">
    <source>
        <dbReference type="ARBA" id="ARBA00007237"/>
    </source>
</evidence>
<dbReference type="CDD" id="cd04166">
    <property type="entry name" value="CysN_ATPS"/>
    <property type="match status" value="1"/>
</dbReference>
<dbReference type="CDD" id="cd03695">
    <property type="entry name" value="CysN_NodQ_II"/>
    <property type="match status" value="1"/>
</dbReference>
<dbReference type="PROSITE" id="PS51722">
    <property type="entry name" value="G_TR_2"/>
    <property type="match status" value="1"/>
</dbReference>
<comment type="similarity">
    <text evidence="3">In the C-terminal section; belongs to the APS kinase family.</text>
</comment>
<dbReference type="SUPFAM" id="SSF50447">
    <property type="entry name" value="Translation proteins"/>
    <property type="match status" value="1"/>
</dbReference>
<sequence length="641" mass="70268">MAHASSDLIAGDIESYLAQHERKSMLRFITCGSVDDGKSTLIGRLLYDSKLVFEDQLSALEADSRKVGTQGGELDFALLVDGLAAEREQGITIDVAYRFFSTGKRKFIVADTPGHEQYTRNMVTGASTADLAVILVDARKGVLTQTRRHSYLVSLLGIRQVVLAVNKLDLEGYSRQVFEAIEADYRGFAASIGLTDITCVPMSALRGDNVTEPSPNTPWYDGPTLVGHLETVVIDDEPKGRPFRMPVQWVNRPDLDFRGFSGRVLGGAVRTGDRVRVLPSGRESTVARIVTYDGDLDEAAAGRSVTLTLADEVDASRGDVIAAATDPPAVADQFECHLVWMSERPMLPGRPYLLKMGTRTTGASIARPKYRVNVNTLERTAAKTLELNEIGVATINLDRPIAFDPYADDRDMGGFVLIDRFTNDTVGAGLIDFALRRAHNVHWQAVDVDKRSRARIKGQRPALVWFTGLSGAGKSTIANLVERRLHEQGFHTYLLDGDNVRHGLNKDLGFTDADRVENVRRVAEVCRLLVDAGVIVLASFISPFRAERRLARELLGDGEFVEVHVDAPLEVAEGRDRKGLYAKARRGELVNFTGIDSPYEAPEAPELRLDAGGTVPAEDNAGLVVEHLRRAGLLQPPADDR</sequence>
<keyword evidence="5 12" id="KW-0808">Transferase</keyword>
<keyword evidence="13" id="KW-0597">Phosphoprotein</keyword>
<keyword evidence="8 12" id="KW-0067">ATP-binding</keyword>
<comment type="catalytic activity">
    <reaction evidence="1 13">
        <text>adenosine 5'-phosphosulfate + ATP = 3'-phosphoadenylyl sulfate + ADP + H(+)</text>
        <dbReference type="Rhea" id="RHEA:24152"/>
        <dbReference type="ChEBI" id="CHEBI:15378"/>
        <dbReference type="ChEBI" id="CHEBI:30616"/>
        <dbReference type="ChEBI" id="CHEBI:58243"/>
        <dbReference type="ChEBI" id="CHEBI:58339"/>
        <dbReference type="ChEBI" id="CHEBI:456216"/>
        <dbReference type="EC" id="2.7.1.25"/>
    </reaction>
</comment>
<dbReference type="HAMAP" id="MF_00065">
    <property type="entry name" value="Adenylyl_sulf_kinase"/>
    <property type="match status" value="1"/>
</dbReference>
<dbReference type="Gene3D" id="3.40.50.300">
    <property type="entry name" value="P-loop containing nucleotide triphosphate hydrolases"/>
    <property type="match status" value="2"/>
</dbReference>
<feature type="binding site" evidence="12">
    <location>
        <begin position="111"/>
        <end position="115"/>
    </location>
    <ligand>
        <name>GTP</name>
        <dbReference type="ChEBI" id="CHEBI:37565"/>
    </ligand>
</feature>
<dbReference type="Pfam" id="PF01583">
    <property type="entry name" value="APS_kinase"/>
    <property type="match status" value="1"/>
</dbReference>
<dbReference type="NCBIfam" id="NF004035">
    <property type="entry name" value="PRK05506.1"/>
    <property type="match status" value="1"/>
</dbReference>
<evidence type="ECO:0000256" key="9">
    <source>
        <dbReference type="ARBA" id="ARBA00023134"/>
    </source>
</evidence>
<protein>
    <recommendedName>
        <fullName evidence="12 13">Multifunctional fusion protein</fullName>
    </recommendedName>
    <domain>
        <recommendedName>
            <fullName evidence="12">Sulfate adenylyltransferase subunit 1</fullName>
            <ecNumber evidence="12">2.7.7.4</ecNumber>
        </recommendedName>
        <alternativeName>
            <fullName evidence="12">ATP-sulfurylase large subunit</fullName>
        </alternativeName>
        <alternativeName>
            <fullName evidence="12">Sulfate adenylate transferase</fullName>
            <shortName evidence="12">SAT</shortName>
        </alternativeName>
    </domain>
    <domain>
        <recommendedName>
            <fullName evidence="13">Adenylyl-sulfate kinase</fullName>
            <ecNumber evidence="13">2.7.1.25</ecNumber>
        </recommendedName>
        <alternativeName>
            <fullName evidence="13">APS kinase</fullName>
        </alternativeName>
        <alternativeName>
            <fullName evidence="13">ATP adenosine-5'-phosphosulfate 3'-phosphotransferase</fullName>
        </alternativeName>
        <alternativeName>
            <fullName evidence="13">Adenosine-5'-phosphosulfate kinase</fullName>
        </alternativeName>
    </domain>
</protein>
<dbReference type="InterPro" id="IPR044139">
    <property type="entry name" value="CysN_NoDQ_III"/>
</dbReference>
<evidence type="ECO:0000256" key="12">
    <source>
        <dbReference type="HAMAP-Rule" id="MF_00062"/>
    </source>
</evidence>
<evidence type="ECO:0000313" key="16">
    <source>
        <dbReference type="Proteomes" id="UP001596074"/>
    </source>
</evidence>
<evidence type="ECO:0000256" key="10">
    <source>
        <dbReference type="ARBA" id="ARBA00023268"/>
    </source>
</evidence>
<proteinExistence type="inferred from homology"/>
<evidence type="ECO:0000259" key="14">
    <source>
        <dbReference type="PROSITE" id="PS51722"/>
    </source>
</evidence>
<dbReference type="InterPro" id="IPR044138">
    <property type="entry name" value="CysN_II"/>
</dbReference>
<dbReference type="Pfam" id="PF00009">
    <property type="entry name" value="GTP_EFTU"/>
    <property type="match status" value="1"/>
</dbReference>
<comment type="pathway">
    <text evidence="12">Sulfur metabolism; hydrogen sulfide biosynthesis; sulfite from sulfate: step 1/3.</text>
</comment>
<comment type="similarity">
    <text evidence="12">Belongs to the TRAFAC class translation factor GTPase superfamily. Classic translation factor GTPase family. CysN/NodQ subfamily.</text>
</comment>
<comment type="pathway">
    <text evidence="13">Sulfur metabolism; hydrogen sulfide biosynthesis; sulfite from sulfate: step 2/3.</text>
</comment>
<dbReference type="GO" id="GO:0004781">
    <property type="term" value="F:sulfate adenylyltransferase (ATP) activity"/>
    <property type="evidence" value="ECO:0007669"/>
    <property type="project" value="UniProtKB-EC"/>
</dbReference>
<dbReference type="InterPro" id="IPR031157">
    <property type="entry name" value="G_TR_CS"/>
</dbReference>
<name>A0ABW0ZPI9_9ACTN</name>
<evidence type="ECO:0000256" key="7">
    <source>
        <dbReference type="ARBA" id="ARBA00022741"/>
    </source>
</evidence>
<evidence type="ECO:0000256" key="6">
    <source>
        <dbReference type="ARBA" id="ARBA00022695"/>
    </source>
</evidence>
<dbReference type="InterPro" id="IPR050100">
    <property type="entry name" value="TRAFAC_GTPase_members"/>
</dbReference>
<evidence type="ECO:0000256" key="2">
    <source>
        <dbReference type="ARBA" id="ARBA00002357"/>
    </source>
</evidence>
<feature type="domain" description="Tr-type G" evidence="14">
    <location>
        <begin position="23"/>
        <end position="239"/>
    </location>
</feature>
<dbReference type="InterPro" id="IPR027417">
    <property type="entry name" value="P-loop_NTPase"/>
</dbReference>
<accession>A0ABW0ZPI9</accession>
<dbReference type="Pfam" id="PF03144">
    <property type="entry name" value="GTP_EFTU_D2"/>
    <property type="match status" value="1"/>
</dbReference>
<evidence type="ECO:0000256" key="3">
    <source>
        <dbReference type="ARBA" id="ARBA00005438"/>
    </source>
</evidence>
<dbReference type="InterPro" id="IPR059117">
    <property type="entry name" value="APS_kinase_dom"/>
</dbReference>
<comment type="subunit">
    <text evidence="12">Heterodimer composed of CysD, the smaller subunit, and CysN.</text>
</comment>
<dbReference type="InterPro" id="IPR041757">
    <property type="entry name" value="CysN_GTP-bd"/>
</dbReference>
<dbReference type="Proteomes" id="UP001596074">
    <property type="component" value="Unassembled WGS sequence"/>
</dbReference>
<comment type="catalytic activity">
    <reaction evidence="11 12">
        <text>sulfate + ATP + H(+) = adenosine 5'-phosphosulfate + diphosphate</text>
        <dbReference type="Rhea" id="RHEA:18133"/>
        <dbReference type="ChEBI" id="CHEBI:15378"/>
        <dbReference type="ChEBI" id="CHEBI:16189"/>
        <dbReference type="ChEBI" id="CHEBI:30616"/>
        <dbReference type="ChEBI" id="CHEBI:33019"/>
        <dbReference type="ChEBI" id="CHEBI:58243"/>
        <dbReference type="EC" id="2.7.7.4"/>
    </reaction>
</comment>
<comment type="similarity">
    <text evidence="4">In the N-terminal section; belongs to the TRAFAC class translation factor GTPase superfamily. Classic translation factor GTPase family. CysN/NodQ subfamily.</text>
</comment>
<dbReference type="EMBL" id="JBHSON010000002">
    <property type="protein sequence ID" value="MFC5744313.1"/>
    <property type="molecule type" value="Genomic_DNA"/>
</dbReference>
<dbReference type="SUPFAM" id="SSF52540">
    <property type="entry name" value="P-loop containing nucleoside triphosphate hydrolases"/>
    <property type="match status" value="2"/>
</dbReference>
<reference evidence="16" key="1">
    <citation type="journal article" date="2019" name="Int. J. Syst. Evol. Microbiol.">
        <title>The Global Catalogue of Microorganisms (GCM) 10K type strain sequencing project: providing services to taxonomists for standard genome sequencing and annotation.</title>
        <authorList>
            <consortium name="The Broad Institute Genomics Platform"/>
            <consortium name="The Broad Institute Genome Sequencing Center for Infectious Disease"/>
            <person name="Wu L."/>
            <person name="Ma J."/>
        </authorList>
    </citation>
    <scope>NUCLEOTIDE SEQUENCE [LARGE SCALE GENOMIC DNA]</scope>
    <source>
        <strain evidence="16">KCTC 42087</strain>
    </source>
</reference>
<evidence type="ECO:0000256" key="5">
    <source>
        <dbReference type="ARBA" id="ARBA00022679"/>
    </source>
</evidence>
<keyword evidence="13" id="KW-0418">Kinase</keyword>
<comment type="caution">
    <text evidence="15">The sequence shown here is derived from an EMBL/GenBank/DDBJ whole genome shotgun (WGS) entry which is preliminary data.</text>
</comment>
<dbReference type="CDD" id="cd02027">
    <property type="entry name" value="APSK"/>
    <property type="match status" value="1"/>
</dbReference>
<dbReference type="NCBIfam" id="NF003013">
    <property type="entry name" value="PRK03846.1"/>
    <property type="match status" value="1"/>
</dbReference>
<comment type="similarity">
    <text evidence="13">Belongs to the APS kinase family.</text>
</comment>
<dbReference type="InterPro" id="IPR011779">
    <property type="entry name" value="SO4_adenylTrfase_lsu"/>
</dbReference>
<gene>
    <name evidence="12 15" type="primary">cysN</name>
    <name evidence="13" type="synonym">cysC</name>
    <name evidence="15" type="ORF">ACFPZN_01660</name>
</gene>
<dbReference type="Gene3D" id="2.40.30.10">
    <property type="entry name" value="Translation factors"/>
    <property type="match status" value="2"/>
</dbReference>
<dbReference type="PANTHER" id="PTHR23115">
    <property type="entry name" value="TRANSLATION FACTOR"/>
    <property type="match status" value="1"/>
</dbReference>